<dbReference type="InterPro" id="IPR049574">
    <property type="entry name" value="CrtA-like"/>
</dbReference>
<feature type="transmembrane region" description="Helical" evidence="1">
    <location>
        <begin position="12"/>
        <end position="31"/>
    </location>
</feature>
<keyword evidence="1" id="KW-0812">Transmembrane</keyword>
<accession>A0A6J5YKM4</accession>
<name>A0A6J5YKM4_9ZZZZ</name>
<organism evidence="2">
    <name type="scientific">freshwater metagenome</name>
    <dbReference type="NCBI Taxonomy" id="449393"/>
    <lineage>
        <taxon>unclassified sequences</taxon>
        <taxon>metagenomes</taxon>
        <taxon>ecological metagenomes</taxon>
    </lineage>
</organism>
<keyword evidence="1" id="KW-1133">Transmembrane helix</keyword>
<reference evidence="2" key="1">
    <citation type="submission" date="2020-05" db="EMBL/GenBank/DDBJ databases">
        <authorList>
            <person name="Chiriac C."/>
            <person name="Salcher M."/>
            <person name="Ghai R."/>
            <person name="Kavagutti S V."/>
        </authorList>
    </citation>
    <scope>NUCLEOTIDE SEQUENCE</scope>
</reference>
<evidence type="ECO:0000256" key="1">
    <source>
        <dbReference type="SAM" id="Phobius"/>
    </source>
</evidence>
<dbReference type="CDD" id="cd21650">
    <property type="entry name" value="CrtA-like"/>
    <property type="match status" value="1"/>
</dbReference>
<sequence>MSSVTNNEKVTVAYFFSIGRKSIAFAFWSMAIDRVRSRKFTGISFSKLLGTGTGETFTPGDADLTRWGMVVVIDKARLEEFDRSAIVARWRKRSTREFRAVLKPLSSHGLWAKQNPFDFVSDQSNPNSKIAAITRARIKWNKNLIFWKSTPPVVIDLHQSPGLITAIGIGEAPIGLQGTFSLWESATALRNFAYNGDAHKVAIKQTQKIGWYSEELFSRFEVLELRGEISANTRL</sequence>
<keyword evidence="1" id="KW-0472">Membrane</keyword>
<dbReference type="EMBL" id="CAESAG010000010">
    <property type="protein sequence ID" value="CAB4330811.1"/>
    <property type="molecule type" value="Genomic_DNA"/>
</dbReference>
<proteinExistence type="predicted"/>
<gene>
    <name evidence="2" type="ORF">UFOPK4080_00152</name>
</gene>
<dbReference type="AlphaFoldDB" id="A0A6J5YKM4"/>
<evidence type="ECO:0000313" key="2">
    <source>
        <dbReference type="EMBL" id="CAB4330811.1"/>
    </source>
</evidence>
<protein>
    <submittedName>
        <fullName evidence="2">Unannotated protein</fullName>
    </submittedName>
</protein>